<name>A0A1H3WM29_9SPHI</name>
<accession>A0A1H3WM29</accession>
<reference evidence="2 3" key="1">
    <citation type="submission" date="2016-10" db="EMBL/GenBank/DDBJ databases">
        <authorList>
            <person name="de Groot N.N."/>
        </authorList>
    </citation>
    <scope>NUCLEOTIDE SEQUENCE [LARGE SCALE GENOMIC DNA]</scope>
    <source>
        <strain evidence="2 3">DSM 19033</strain>
    </source>
</reference>
<protein>
    <submittedName>
        <fullName evidence="2">Uncharacterized protein</fullName>
    </submittedName>
</protein>
<dbReference type="Proteomes" id="UP000198850">
    <property type="component" value="Unassembled WGS sequence"/>
</dbReference>
<gene>
    <name evidence="2" type="ORF">SAMN05443550_101314</name>
</gene>
<evidence type="ECO:0000313" key="3">
    <source>
        <dbReference type="Proteomes" id="UP000198850"/>
    </source>
</evidence>
<dbReference type="EMBL" id="FNRA01000001">
    <property type="protein sequence ID" value="SDZ88227.1"/>
    <property type="molecule type" value="Genomic_DNA"/>
</dbReference>
<evidence type="ECO:0000256" key="1">
    <source>
        <dbReference type="SAM" id="MobiDB-lite"/>
    </source>
</evidence>
<dbReference type="STRING" id="425514.SAMN05443550_101314"/>
<organism evidence="2 3">
    <name type="scientific">Pedobacter hartonius</name>
    <dbReference type="NCBI Taxonomy" id="425514"/>
    <lineage>
        <taxon>Bacteria</taxon>
        <taxon>Pseudomonadati</taxon>
        <taxon>Bacteroidota</taxon>
        <taxon>Sphingobacteriia</taxon>
        <taxon>Sphingobacteriales</taxon>
        <taxon>Sphingobacteriaceae</taxon>
        <taxon>Pedobacter</taxon>
    </lineage>
</organism>
<dbReference type="AlphaFoldDB" id="A0A1H3WM29"/>
<proteinExistence type="predicted"/>
<sequence length="297" mass="32488">MLFLKHRTTQSSPPPATSFEAHKTSDDLPNSVIFNYSISGLPTGHVMIQQSWDSTRQEDVSANRNKHASIYYYPGYFVAKLIVNGKIQKETAVFIQTKGWKAMIRRKPMPAYLSSGETRTGRGLGIDAVTILKKTGTSVLNGTWTEFANVRPFGDTKGDNFRLETTLANTSTAEESICRNVKITVLGKGGAIIVPLSVKGCEANLEMLTGDQLISGREEDLSALGCNFPDFQDVTVQVSGSRLHVLINGKLAVDSTVSYTIGEIVGLRYAIEGIGTIKHVTLYSGKKAVYNENFIKD</sequence>
<feature type="region of interest" description="Disordered" evidence="1">
    <location>
        <begin position="1"/>
        <end position="24"/>
    </location>
</feature>
<keyword evidence="3" id="KW-1185">Reference proteome</keyword>
<evidence type="ECO:0000313" key="2">
    <source>
        <dbReference type="EMBL" id="SDZ88227.1"/>
    </source>
</evidence>